<feature type="domain" description="HNH nuclease" evidence="2">
    <location>
        <begin position="584"/>
        <end position="641"/>
    </location>
</feature>
<feature type="region of interest" description="Disordered" evidence="1">
    <location>
        <begin position="410"/>
        <end position="451"/>
    </location>
</feature>
<dbReference type="Pfam" id="PF01844">
    <property type="entry name" value="HNH"/>
    <property type="match status" value="1"/>
</dbReference>
<evidence type="ECO:0000313" key="4">
    <source>
        <dbReference type="Proteomes" id="UP001498238"/>
    </source>
</evidence>
<evidence type="ECO:0000256" key="1">
    <source>
        <dbReference type="SAM" id="MobiDB-lite"/>
    </source>
</evidence>
<dbReference type="EMBL" id="BAAAAF010000008">
    <property type="protein sequence ID" value="GAA0036233.1"/>
    <property type="molecule type" value="Genomic_DNA"/>
</dbReference>
<dbReference type="Proteomes" id="UP001498238">
    <property type="component" value="Unassembled WGS sequence"/>
</dbReference>
<gene>
    <name evidence="3" type="ORF">NCCP602_21940</name>
</gene>
<dbReference type="SMART" id="SM00507">
    <property type="entry name" value="HNHc"/>
    <property type="match status" value="1"/>
</dbReference>
<evidence type="ECO:0000259" key="2">
    <source>
        <dbReference type="SMART" id="SM00507"/>
    </source>
</evidence>
<name>A0ABN0SP52_9MICO</name>
<feature type="region of interest" description="Disordered" evidence="1">
    <location>
        <begin position="691"/>
        <end position="772"/>
    </location>
</feature>
<reference evidence="3 4" key="1">
    <citation type="submission" date="2024-01" db="EMBL/GenBank/DDBJ databases">
        <title>Characterization of antibiotic resistant novel bacterial strains and their environmental applications.</title>
        <authorList>
            <person name="Manzoor S."/>
            <person name="Abbas S."/>
            <person name="Arshad M."/>
            <person name="Ahmed I."/>
        </authorList>
    </citation>
    <scope>NUCLEOTIDE SEQUENCE [LARGE SCALE GENOMIC DNA]</scope>
    <source>
        <strain evidence="3 4">NCCP-602</strain>
    </source>
</reference>
<dbReference type="InterPro" id="IPR003615">
    <property type="entry name" value="HNH_nuc"/>
</dbReference>
<protein>
    <recommendedName>
        <fullName evidence="2">HNH nuclease domain-containing protein</fullName>
    </recommendedName>
</protein>
<feature type="compositionally biased region" description="Pro residues" evidence="1">
    <location>
        <begin position="709"/>
        <end position="720"/>
    </location>
</feature>
<keyword evidence="4" id="KW-1185">Reference proteome</keyword>
<feature type="compositionally biased region" description="Low complexity" evidence="1">
    <location>
        <begin position="422"/>
        <end position="437"/>
    </location>
</feature>
<feature type="region of interest" description="Disordered" evidence="1">
    <location>
        <begin position="98"/>
        <end position="158"/>
    </location>
</feature>
<dbReference type="InterPro" id="IPR002711">
    <property type="entry name" value="HNH"/>
</dbReference>
<proteinExistence type="predicted"/>
<sequence>MTDLANPAGPGSSAADEEPSDRPSGPPRLEVDPDSPFADVLDIYTSSDRAQLAALETTASLFLAEVIDHLGLINPSPESPYQHASLTDTAIRFATASKEDHEDDNADGDAGSPAEANAESASKPSAESIAEGDSSADPDHRGDSSSETPDTTALPGFPRFRETQTIDGWVHMHSHTEEIGEFTAILGTTTTGTYAHINDAMTLVHGLPKFHARCLAGEFTIAHVHAATRLCKSVRFSDLPHIDDYLKTRRADITIETFKKSLAMRVSVLEPVEERTRQAFERRRVDITTYPDGSSCLTLTGPSAELQACFLRIEAFAKAIRNGNTAAFGDQIPDGAVIEDDRAIAALMFDIFTRTCPQVRIQVRADDTDTGQIETSDLPIDLEGVNNVADVADRITAAAEEVGIDLDSADTDNRSSVAVGTAQADSAASVSAPSDPAGTTSDPAGDADRGREPASLEIIDSAFGRIARTEPPSALADEDVKPDSTDDHLIGAVRRKGRLIDILLTMPTDAYWLAGQGKMITTVPFLTLLGYSDLPGTFPDGSPIPADTARRIAKECSTWTRILTDPATGTPVDANATSYYIPARIRQTLTAKWQACTMPGCRRRAEASEVDHIIPFNHDDPALGGLTVFGNLHPLCKKDHQSKTDGNYSVAMNDRGIIEYRFPHGIRANVAAGDNPVNVEHARLMASGELMESTGHTESGTSSDYVDPRFPPPPPDPEPQPGDVRIGEECPEPEGRVGMPGWVRRTDSLRTSGRKRPAEPEWVWDSGDPPPF</sequence>
<feature type="region of interest" description="Disordered" evidence="1">
    <location>
        <begin position="1"/>
        <end position="36"/>
    </location>
</feature>
<comment type="caution">
    <text evidence="3">The sequence shown here is derived from an EMBL/GenBank/DDBJ whole genome shotgun (WGS) entry which is preliminary data.</text>
</comment>
<feature type="compositionally biased region" description="Low complexity" evidence="1">
    <location>
        <begin position="692"/>
        <end position="705"/>
    </location>
</feature>
<accession>A0ABN0SP52</accession>
<dbReference type="RefSeq" id="WP_339393061.1">
    <property type="nucleotide sequence ID" value="NZ_BAAAAF010000008.1"/>
</dbReference>
<evidence type="ECO:0000313" key="3">
    <source>
        <dbReference type="EMBL" id="GAA0036233.1"/>
    </source>
</evidence>
<dbReference type="Gene3D" id="1.10.30.50">
    <property type="match status" value="1"/>
</dbReference>
<organism evidence="3 4">
    <name type="scientific">Brevibacterium metallidurans</name>
    <dbReference type="NCBI Taxonomy" id="1482676"/>
    <lineage>
        <taxon>Bacteria</taxon>
        <taxon>Bacillati</taxon>
        <taxon>Actinomycetota</taxon>
        <taxon>Actinomycetes</taxon>
        <taxon>Micrococcales</taxon>
        <taxon>Brevibacteriaceae</taxon>
        <taxon>Brevibacterium</taxon>
    </lineage>
</organism>
<dbReference type="CDD" id="cd00085">
    <property type="entry name" value="HNHc"/>
    <property type="match status" value="1"/>
</dbReference>